<gene>
    <name evidence="3" type="primary">Aste57867_11907</name>
    <name evidence="2" type="ORF">As57867_011862</name>
    <name evidence="3" type="ORF">ASTE57867_11907</name>
</gene>
<protein>
    <submittedName>
        <fullName evidence="3">Aste57867_11907 protein</fullName>
    </submittedName>
</protein>
<keyword evidence="4" id="KW-1185">Reference proteome</keyword>
<proteinExistence type="predicted"/>
<evidence type="ECO:0000313" key="2">
    <source>
        <dbReference type="EMBL" id="KAF0697427.1"/>
    </source>
</evidence>
<name>A0A485KUL7_9STRA</name>
<dbReference type="Gene3D" id="1.50.10.100">
    <property type="entry name" value="Chondroitin AC/alginate lyase"/>
    <property type="match status" value="1"/>
</dbReference>
<accession>A0A485KUL7</accession>
<dbReference type="AlphaFoldDB" id="A0A485KUL7"/>
<evidence type="ECO:0000313" key="3">
    <source>
        <dbReference type="EMBL" id="VFT88762.1"/>
    </source>
</evidence>
<organism evidence="3 4">
    <name type="scientific">Aphanomyces stellatus</name>
    <dbReference type="NCBI Taxonomy" id="120398"/>
    <lineage>
        <taxon>Eukaryota</taxon>
        <taxon>Sar</taxon>
        <taxon>Stramenopiles</taxon>
        <taxon>Oomycota</taxon>
        <taxon>Saprolegniomycetes</taxon>
        <taxon>Saprolegniales</taxon>
        <taxon>Verrucalvaceae</taxon>
        <taxon>Aphanomyces</taxon>
    </lineage>
</organism>
<sequence>MRLPAVSLALAVAAAVTKDDLVQVLPDDPRGYGEPCSNRDFWQPIFDANPGLVAKARSDGLASLKLDMPLWSDASYLLFSQTGNRDVGQAMMTNRHTYTRSLLLAECFDMDRTFLAKTEAALVDYATQKAWILPAHDPKLDYYHGRATFVDLNAATVSSFLGSALYLLGDKISSNAVATIQREIKTRTVQPLVSRMNGQGQPFWWQSADSNWNAVCFNGMATAILTTVASKTERAAALAKLIDQSQSYMKSFFDDGYGSEGVSYFNYGFGEFSELREKLCDATQGTVDLFANEKVGRVATTAMHFPMRKGKIAGFGDARLDSKFDADLMTYIRHAFGLTDDVAPPMKWSIPGVIMSMSFPVTKSTACKPLKFNGATTPDPLRHVFDKAQVVVLRGNDNSKFDLTFKVTGNGGHSHNDIGSYEMVFDNEYVMGDAGGPLFYEARTFDTRRYLSPLMNSYGHPVPIVAGKNQSEAVAVQKKNKFQLTTAFTPLKDTVSTDLAAAYDVKTLASLKRSVSFDRTDLGSIAIEDAIAMKDGATVNFESVFTALGNWATTGAASGVITAAGGTQVNVCIAATSAFTLSSTVLSDYNLTWTRVAVKVVSKNTKDSVTVTIQPASKACT</sequence>
<dbReference type="SUPFAM" id="SSF48230">
    <property type="entry name" value="Chondroitin AC/alginate lyase"/>
    <property type="match status" value="1"/>
</dbReference>
<dbReference type="EMBL" id="VJMH01005320">
    <property type="protein sequence ID" value="KAF0697427.1"/>
    <property type="molecule type" value="Genomic_DNA"/>
</dbReference>
<dbReference type="Proteomes" id="UP000332933">
    <property type="component" value="Unassembled WGS sequence"/>
</dbReference>
<reference evidence="3 4" key="1">
    <citation type="submission" date="2019-03" db="EMBL/GenBank/DDBJ databases">
        <authorList>
            <person name="Gaulin E."/>
            <person name="Dumas B."/>
        </authorList>
    </citation>
    <scope>NUCLEOTIDE SEQUENCE [LARGE SCALE GENOMIC DNA]</scope>
    <source>
        <strain evidence="3">CBS 568.67</strain>
    </source>
</reference>
<dbReference type="OrthoDB" id="2334866at2759"/>
<evidence type="ECO:0000256" key="1">
    <source>
        <dbReference type="SAM" id="SignalP"/>
    </source>
</evidence>
<feature type="signal peptide" evidence="1">
    <location>
        <begin position="1"/>
        <end position="19"/>
    </location>
</feature>
<evidence type="ECO:0000313" key="4">
    <source>
        <dbReference type="Proteomes" id="UP000332933"/>
    </source>
</evidence>
<reference evidence="2" key="2">
    <citation type="submission" date="2019-06" db="EMBL/GenBank/DDBJ databases">
        <title>Genomics analysis of Aphanomyces spp. identifies a new class of oomycete effector associated with host adaptation.</title>
        <authorList>
            <person name="Gaulin E."/>
        </authorList>
    </citation>
    <scope>NUCLEOTIDE SEQUENCE</scope>
    <source>
        <strain evidence="2">CBS 578.67</strain>
    </source>
</reference>
<keyword evidence="1" id="KW-0732">Signal</keyword>
<dbReference type="EMBL" id="CAADRA010005341">
    <property type="protein sequence ID" value="VFT88762.1"/>
    <property type="molecule type" value="Genomic_DNA"/>
</dbReference>
<dbReference type="InterPro" id="IPR008929">
    <property type="entry name" value="Chondroitin_lyas"/>
</dbReference>
<dbReference type="Gene3D" id="2.70.98.70">
    <property type="match status" value="1"/>
</dbReference>
<feature type="chain" id="PRO_5036355470" evidence="1">
    <location>
        <begin position="20"/>
        <end position="621"/>
    </location>
</feature>